<evidence type="ECO:0000313" key="4">
    <source>
        <dbReference type="Proteomes" id="UP001500556"/>
    </source>
</evidence>
<feature type="transmembrane region" description="Helical" evidence="2">
    <location>
        <begin position="29"/>
        <end position="51"/>
    </location>
</feature>
<evidence type="ECO:0000256" key="2">
    <source>
        <dbReference type="SAM" id="Phobius"/>
    </source>
</evidence>
<keyword evidence="4" id="KW-1185">Reference proteome</keyword>
<feature type="transmembrane region" description="Helical" evidence="2">
    <location>
        <begin position="158"/>
        <end position="177"/>
    </location>
</feature>
<keyword evidence="2" id="KW-0472">Membrane</keyword>
<comment type="caution">
    <text evidence="3">The sequence shown here is derived from an EMBL/GenBank/DDBJ whole genome shotgun (WGS) entry which is preliminary data.</text>
</comment>
<feature type="transmembrane region" description="Helical" evidence="2">
    <location>
        <begin position="113"/>
        <end position="134"/>
    </location>
</feature>
<dbReference type="EMBL" id="BAABLO010000005">
    <property type="protein sequence ID" value="GAA4722157.1"/>
    <property type="molecule type" value="Genomic_DNA"/>
</dbReference>
<organism evidence="3 4">
    <name type="scientific">Pedococcus ginsenosidimutans</name>
    <dbReference type="NCBI Taxonomy" id="490570"/>
    <lineage>
        <taxon>Bacteria</taxon>
        <taxon>Bacillati</taxon>
        <taxon>Actinomycetota</taxon>
        <taxon>Actinomycetes</taxon>
        <taxon>Micrococcales</taxon>
        <taxon>Intrasporangiaceae</taxon>
        <taxon>Pedococcus</taxon>
    </lineage>
</organism>
<accession>A0ABP8Y582</accession>
<feature type="compositionally biased region" description="Polar residues" evidence="1">
    <location>
        <begin position="1"/>
        <end position="11"/>
    </location>
</feature>
<feature type="transmembrane region" description="Helical" evidence="2">
    <location>
        <begin position="71"/>
        <end position="92"/>
    </location>
</feature>
<reference evidence="4" key="1">
    <citation type="journal article" date="2019" name="Int. J. Syst. Evol. Microbiol.">
        <title>The Global Catalogue of Microorganisms (GCM) 10K type strain sequencing project: providing services to taxonomists for standard genome sequencing and annotation.</title>
        <authorList>
            <consortium name="The Broad Institute Genomics Platform"/>
            <consortium name="The Broad Institute Genome Sequencing Center for Infectious Disease"/>
            <person name="Wu L."/>
            <person name="Ma J."/>
        </authorList>
    </citation>
    <scope>NUCLEOTIDE SEQUENCE [LARGE SCALE GENOMIC DNA]</scope>
    <source>
        <strain evidence="4">JCM 18961</strain>
    </source>
</reference>
<evidence type="ECO:0008006" key="5">
    <source>
        <dbReference type="Google" id="ProtNLM"/>
    </source>
</evidence>
<protein>
    <recommendedName>
        <fullName evidence="5">Vitamin K epoxide reductase domain-containing protein</fullName>
    </recommendedName>
</protein>
<dbReference type="RefSeq" id="WP_345502958.1">
    <property type="nucleotide sequence ID" value="NZ_BAABLO010000005.1"/>
</dbReference>
<keyword evidence="2" id="KW-1133">Transmembrane helix</keyword>
<name>A0ABP8Y582_9MICO</name>
<sequence length="221" mass="22872">MTKGVESSTMESPPAAPSGAGPRHRVRGLVAVLLGFALTFVGAFWTGFGGAQLGHVLTRQRDIVTMTQAPSWTWAVLTALTTAGLGLLSWSSGMRSSSLRSASPADAGTGRPVVAAAGSLWTLAWLGAFSLVGAQFEVTGPRDRCARSSCWPHGWQELAVATPLLVASLVLLGAGLLARRAPRAVALVAPPATYLVLTLVQVAAWDGMVVPFLTGPPPFSS</sequence>
<dbReference type="Proteomes" id="UP001500556">
    <property type="component" value="Unassembled WGS sequence"/>
</dbReference>
<proteinExistence type="predicted"/>
<evidence type="ECO:0000313" key="3">
    <source>
        <dbReference type="EMBL" id="GAA4722157.1"/>
    </source>
</evidence>
<feature type="transmembrane region" description="Helical" evidence="2">
    <location>
        <begin position="184"/>
        <end position="205"/>
    </location>
</feature>
<evidence type="ECO:0000256" key="1">
    <source>
        <dbReference type="SAM" id="MobiDB-lite"/>
    </source>
</evidence>
<keyword evidence="2" id="KW-0812">Transmembrane</keyword>
<gene>
    <name evidence="3" type="ORF">GCM10025782_20150</name>
</gene>
<feature type="region of interest" description="Disordered" evidence="1">
    <location>
        <begin position="1"/>
        <end position="22"/>
    </location>
</feature>